<dbReference type="EMBL" id="SMMG02000006">
    <property type="protein sequence ID" value="KAA3469790.1"/>
    <property type="molecule type" value="Genomic_DNA"/>
</dbReference>
<keyword evidence="5" id="KW-1185">Reference proteome</keyword>
<sequence length="471" mass="52401">MDDLDCTAEEKLKGAVSLPRDEAYQWWITVREGTPADRINWDFFKTTFQGKYVGQALQRERDLAILVEKAKIAEEVKRTERQDRDKDWGKNKICYGSSRSAGGFQKRAKFDGPGRVAMPVAVGQSRPCAQCGKSHSGECWGRDRGCFKCGSRDHLIRNCPHELARARSVSQGFVQLGRGGQQLPRGRGPIRGGNGVGRDRGALGRGVGNADARQPGLVYAARRREDGDAPDVITGTFLIVDKSFIVLIDNGSTHSYVACTVSKTLSIESEIAARAMTVVSPLGQSVVVNKLFRNVPFEIQGVVFPADLMELPFGEFDLILGMDWMVKHRANLDCTTKRMVLRTPEDKEVVMIRERRNYLANVVSALRAVKMVRKGCKAFLAFISALDAKELTIEEVRTVKEFVDVFPEGLPGLPPDREVEFRIELFPGTTPVSIAPYRMAPKELVELKAQIQELLDRRFIRPSVSSWGASV</sequence>
<keyword evidence="1" id="KW-0863">Zinc-finger</keyword>
<dbReference type="Gene3D" id="3.10.10.10">
    <property type="entry name" value="HIV Type 1 Reverse Transcriptase, subunit A, domain 1"/>
    <property type="match status" value="1"/>
</dbReference>
<feature type="region of interest" description="Disordered" evidence="2">
    <location>
        <begin position="177"/>
        <end position="207"/>
    </location>
</feature>
<proteinExistence type="predicted"/>
<reference evidence="5" key="1">
    <citation type="journal article" date="2019" name="Plant Biotechnol. J.">
        <title>Genome sequencing of the Australian wild diploid species Gossypium australe highlights disease resistance and delayed gland morphogenesis.</title>
        <authorList>
            <person name="Cai Y."/>
            <person name="Cai X."/>
            <person name="Wang Q."/>
            <person name="Wang P."/>
            <person name="Zhang Y."/>
            <person name="Cai C."/>
            <person name="Xu Y."/>
            <person name="Wang K."/>
            <person name="Zhou Z."/>
            <person name="Wang C."/>
            <person name="Geng S."/>
            <person name="Li B."/>
            <person name="Dong Q."/>
            <person name="Hou Y."/>
            <person name="Wang H."/>
            <person name="Ai P."/>
            <person name="Liu Z."/>
            <person name="Yi F."/>
            <person name="Sun M."/>
            <person name="An G."/>
            <person name="Cheng J."/>
            <person name="Zhang Y."/>
            <person name="Shi Q."/>
            <person name="Xie Y."/>
            <person name="Shi X."/>
            <person name="Chang Y."/>
            <person name="Huang F."/>
            <person name="Chen Y."/>
            <person name="Hong S."/>
            <person name="Mi L."/>
            <person name="Sun Q."/>
            <person name="Zhang L."/>
            <person name="Zhou B."/>
            <person name="Peng R."/>
            <person name="Zhang X."/>
            <person name="Liu F."/>
        </authorList>
    </citation>
    <scope>NUCLEOTIDE SEQUENCE [LARGE SCALE GENOMIC DNA]</scope>
    <source>
        <strain evidence="5">cv. PA1801</strain>
    </source>
</reference>
<organism evidence="4 5">
    <name type="scientific">Gossypium australe</name>
    <dbReference type="NCBI Taxonomy" id="47621"/>
    <lineage>
        <taxon>Eukaryota</taxon>
        <taxon>Viridiplantae</taxon>
        <taxon>Streptophyta</taxon>
        <taxon>Embryophyta</taxon>
        <taxon>Tracheophyta</taxon>
        <taxon>Spermatophyta</taxon>
        <taxon>Magnoliopsida</taxon>
        <taxon>eudicotyledons</taxon>
        <taxon>Gunneridae</taxon>
        <taxon>Pentapetalae</taxon>
        <taxon>rosids</taxon>
        <taxon>malvids</taxon>
        <taxon>Malvales</taxon>
        <taxon>Malvaceae</taxon>
        <taxon>Malvoideae</taxon>
        <taxon>Gossypium</taxon>
    </lineage>
</organism>
<dbReference type="Gene3D" id="4.10.60.10">
    <property type="entry name" value="Zinc finger, CCHC-type"/>
    <property type="match status" value="1"/>
</dbReference>
<evidence type="ECO:0000313" key="4">
    <source>
        <dbReference type="EMBL" id="KAA3469790.1"/>
    </source>
</evidence>
<dbReference type="GO" id="GO:0003676">
    <property type="term" value="F:nucleic acid binding"/>
    <property type="evidence" value="ECO:0007669"/>
    <property type="project" value="InterPro"/>
</dbReference>
<dbReference type="Proteomes" id="UP000325315">
    <property type="component" value="Unassembled WGS sequence"/>
</dbReference>
<dbReference type="InterPro" id="IPR032567">
    <property type="entry name" value="RTL1-rel"/>
</dbReference>
<dbReference type="PANTHER" id="PTHR15503">
    <property type="entry name" value="LDOC1 RELATED"/>
    <property type="match status" value="1"/>
</dbReference>
<protein>
    <submittedName>
        <fullName evidence="4">DNA/RNA polymerases superfamily protein</fullName>
    </submittedName>
</protein>
<name>A0A5B6VKL4_9ROSI</name>
<dbReference type="InterPro" id="IPR021109">
    <property type="entry name" value="Peptidase_aspartic_dom_sf"/>
</dbReference>
<evidence type="ECO:0000313" key="5">
    <source>
        <dbReference type="Proteomes" id="UP000325315"/>
    </source>
</evidence>
<evidence type="ECO:0000256" key="1">
    <source>
        <dbReference type="PROSITE-ProRule" id="PRU00047"/>
    </source>
</evidence>
<dbReference type="OrthoDB" id="851428at2759"/>
<dbReference type="InterPro" id="IPR043502">
    <property type="entry name" value="DNA/RNA_pol_sf"/>
</dbReference>
<dbReference type="PROSITE" id="PS50158">
    <property type="entry name" value="ZF_CCHC"/>
    <property type="match status" value="1"/>
</dbReference>
<feature type="domain" description="CCHC-type" evidence="3">
    <location>
        <begin position="146"/>
        <end position="160"/>
    </location>
</feature>
<dbReference type="SUPFAM" id="SSF56672">
    <property type="entry name" value="DNA/RNA polymerases"/>
    <property type="match status" value="1"/>
</dbReference>
<dbReference type="SUPFAM" id="SSF50630">
    <property type="entry name" value="Acid proteases"/>
    <property type="match status" value="1"/>
</dbReference>
<gene>
    <name evidence="4" type="ORF">EPI10_015545</name>
</gene>
<dbReference type="SMART" id="SM00343">
    <property type="entry name" value="ZnF_C2HC"/>
    <property type="match status" value="1"/>
</dbReference>
<dbReference type="AlphaFoldDB" id="A0A5B6VKL4"/>
<keyword evidence="1" id="KW-0862">Zinc</keyword>
<accession>A0A5B6VKL4</accession>
<comment type="caution">
    <text evidence="4">The sequence shown here is derived from an EMBL/GenBank/DDBJ whole genome shotgun (WGS) entry which is preliminary data.</text>
</comment>
<evidence type="ECO:0000259" key="3">
    <source>
        <dbReference type="PROSITE" id="PS50158"/>
    </source>
</evidence>
<dbReference type="CDD" id="cd00303">
    <property type="entry name" value="retropepsin_like"/>
    <property type="match status" value="1"/>
</dbReference>
<keyword evidence="1" id="KW-0479">Metal-binding</keyword>
<dbReference type="PANTHER" id="PTHR15503:SF45">
    <property type="entry name" value="RNA-DIRECTED DNA POLYMERASE HOMOLOG"/>
    <property type="match status" value="1"/>
</dbReference>
<dbReference type="InterPro" id="IPR001878">
    <property type="entry name" value="Znf_CCHC"/>
</dbReference>
<dbReference type="GO" id="GO:0008270">
    <property type="term" value="F:zinc ion binding"/>
    <property type="evidence" value="ECO:0007669"/>
    <property type="project" value="UniProtKB-KW"/>
</dbReference>
<dbReference type="Gene3D" id="2.40.70.10">
    <property type="entry name" value="Acid Proteases"/>
    <property type="match status" value="1"/>
</dbReference>
<evidence type="ECO:0000256" key="2">
    <source>
        <dbReference type="SAM" id="MobiDB-lite"/>
    </source>
</evidence>
<dbReference type="Pfam" id="PF08284">
    <property type="entry name" value="RVP_2"/>
    <property type="match status" value="1"/>
</dbReference>